<reference evidence="2 3" key="1">
    <citation type="submission" date="2020-08" db="EMBL/GenBank/DDBJ databases">
        <title>Bridging the membrane lipid divide: bacteria of the FCB group superphylum have the potential to synthesize archaeal ether lipids.</title>
        <authorList>
            <person name="Villanueva L."/>
            <person name="Von Meijenfeldt F.A.B."/>
            <person name="Westbye A.B."/>
            <person name="Yadav S."/>
            <person name="Hopmans E.C."/>
            <person name="Dutilh B.E."/>
            <person name="Sinninghe Damste J.S."/>
        </authorList>
    </citation>
    <scope>NUCLEOTIDE SEQUENCE [LARGE SCALE GENOMIC DNA]</scope>
    <source>
        <strain evidence="2">NIOZ-UU17</strain>
    </source>
</reference>
<dbReference type="AlphaFoldDB" id="A0A8J6TL73"/>
<evidence type="ECO:0000313" key="3">
    <source>
        <dbReference type="Proteomes" id="UP000605201"/>
    </source>
</evidence>
<proteinExistence type="predicted"/>
<feature type="transmembrane region" description="Helical" evidence="1">
    <location>
        <begin position="7"/>
        <end position="26"/>
    </location>
</feature>
<evidence type="ECO:0000313" key="2">
    <source>
        <dbReference type="EMBL" id="MBC8431121.1"/>
    </source>
</evidence>
<dbReference type="NCBIfam" id="TIGR04411">
    <property type="entry name" value="T2SS_GspN_Lepto"/>
    <property type="match status" value="1"/>
</dbReference>
<name>A0A8J6TL73_9BACT</name>
<comment type="caution">
    <text evidence="2">The sequence shown here is derived from an EMBL/GenBank/DDBJ whole genome shotgun (WGS) entry which is preliminary data.</text>
</comment>
<protein>
    <submittedName>
        <fullName evidence="2">Type II secretion system protein GspN</fullName>
    </submittedName>
</protein>
<organism evidence="2 3">
    <name type="scientific">Candidatus Desulfatibia vada</name>
    <dbReference type="NCBI Taxonomy" id="2841696"/>
    <lineage>
        <taxon>Bacteria</taxon>
        <taxon>Pseudomonadati</taxon>
        <taxon>Thermodesulfobacteriota</taxon>
        <taxon>Desulfobacteria</taxon>
        <taxon>Desulfobacterales</taxon>
        <taxon>Desulfobacterales incertae sedis</taxon>
        <taxon>Candidatus Desulfatibia</taxon>
    </lineage>
</organism>
<keyword evidence="1" id="KW-0472">Membrane</keyword>
<evidence type="ECO:0000256" key="1">
    <source>
        <dbReference type="SAM" id="Phobius"/>
    </source>
</evidence>
<accession>A0A8J6TL73</accession>
<keyword evidence="1" id="KW-0812">Transmembrane</keyword>
<dbReference type="EMBL" id="JACNIG010000114">
    <property type="protein sequence ID" value="MBC8431121.1"/>
    <property type="molecule type" value="Genomic_DNA"/>
</dbReference>
<dbReference type="Proteomes" id="UP000605201">
    <property type="component" value="Unassembled WGS sequence"/>
</dbReference>
<dbReference type="InterPro" id="IPR030925">
    <property type="entry name" value="T2SS_GspN_Lepto"/>
</dbReference>
<keyword evidence="1" id="KW-1133">Transmembrane helix</keyword>
<gene>
    <name evidence="2" type="primary">gspN</name>
    <name evidence="2" type="ORF">H8D96_04305</name>
</gene>
<sequence length="286" mass="31177">MSNIRKGFLYAAYILVATIFFAYYLFPSDAAKKYISENLTATHPELNITIDRVTPVFPLGLRLKTINFYHRDALLLKAEQIKIVPGYLSLFSPGIDFVFKGRAYAGLLEGRGNITKNRAARQIMTGARFSGIQIEKIAALQDLAGLKISGLLEGKAEYNFSQKSSGNLSAELALSDCEIGLTAPFLNLNTFSFSKIEAEVALNYHKLKIKKCIIKGSQMDGTFTGSVILKNPANKSVLNISGTVTPRPLLFSKLGSLLPGNKKMSGKKGFSVKLSGTLGQPDVLMP</sequence>